<keyword evidence="4" id="KW-1185">Reference proteome</keyword>
<dbReference type="EMBL" id="CP036267">
    <property type="protein sequence ID" value="QDT34267.1"/>
    <property type="molecule type" value="Genomic_DNA"/>
</dbReference>
<dbReference type="Gene3D" id="3.60.40.10">
    <property type="entry name" value="PPM-type phosphatase domain"/>
    <property type="match status" value="1"/>
</dbReference>
<dbReference type="InterPro" id="IPR015655">
    <property type="entry name" value="PP2C"/>
</dbReference>
<dbReference type="KEGG" id="tpol:Mal48_35270"/>
<keyword evidence="1" id="KW-0472">Membrane</keyword>
<sequence length="422" mass="46955">MFWEQKVQVAVETHIGLRRKNNEDSACFQLCQDEEQWRKRGHLFVVADGMGGHAVGELASRIAIETLPHAFFKTTEKDVRSTLQEAVTTANEAIYQRGSTNEDFLHMGTTCTSLTLCPRGAMIAHVGDSRAYRVRRDRIDQLTFDHSLEWELERRNQSLIGVVDMSKHRNIITRSLGPEENVEVDIEGPYPVIPGDTFVLCTDGLSNQVSDEEIGAIARELSPSRAAKLLIHLANVRGGPDNSTVIVARVGDLPANVQPVYVEEEIDDTSNLDWSWFIGFSIAALALVSGLWMLLFNHPTKGAITTVVAVLGFLALAIGAYRKQRELLASTADDSQLTKFLRPHRTAVCLDSKNLCELLSAIEIDLRRAAQEDGWSVNWKEHKNALEGAGRAVQEKRYSRGVRNFANAIGEIMDEHPIRSGN</sequence>
<dbReference type="Pfam" id="PF13672">
    <property type="entry name" value="PP2C_2"/>
    <property type="match status" value="1"/>
</dbReference>
<evidence type="ECO:0000313" key="3">
    <source>
        <dbReference type="EMBL" id="QDT34267.1"/>
    </source>
</evidence>
<dbReference type="InterPro" id="IPR001932">
    <property type="entry name" value="PPM-type_phosphatase-like_dom"/>
</dbReference>
<accession>A0A517QRM4</accession>
<dbReference type="AlphaFoldDB" id="A0A517QRM4"/>
<name>A0A517QRM4_9PLAN</name>
<feature type="transmembrane region" description="Helical" evidence="1">
    <location>
        <begin position="274"/>
        <end position="295"/>
    </location>
</feature>
<feature type="domain" description="PPM-type phosphatase" evidence="2">
    <location>
        <begin position="8"/>
        <end position="250"/>
    </location>
</feature>
<dbReference type="SUPFAM" id="SSF81606">
    <property type="entry name" value="PP2C-like"/>
    <property type="match status" value="1"/>
</dbReference>
<proteinExistence type="predicted"/>
<keyword evidence="1" id="KW-0812">Transmembrane</keyword>
<dbReference type="PROSITE" id="PS51746">
    <property type="entry name" value="PPM_2"/>
    <property type="match status" value="1"/>
</dbReference>
<protein>
    <recommendedName>
        <fullName evidence="2">PPM-type phosphatase domain-containing protein</fullName>
    </recommendedName>
</protein>
<dbReference type="CDD" id="cd00143">
    <property type="entry name" value="PP2Cc"/>
    <property type="match status" value="1"/>
</dbReference>
<organism evidence="3 4">
    <name type="scientific">Thalassoglobus polymorphus</name>
    <dbReference type="NCBI Taxonomy" id="2527994"/>
    <lineage>
        <taxon>Bacteria</taxon>
        <taxon>Pseudomonadati</taxon>
        <taxon>Planctomycetota</taxon>
        <taxon>Planctomycetia</taxon>
        <taxon>Planctomycetales</taxon>
        <taxon>Planctomycetaceae</taxon>
        <taxon>Thalassoglobus</taxon>
    </lineage>
</organism>
<dbReference type="OrthoDB" id="9801841at2"/>
<dbReference type="RefSeq" id="WP_145201943.1">
    <property type="nucleotide sequence ID" value="NZ_CP036267.1"/>
</dbReference>
<gene>
    <name evidence="3" type="ORF">Mal48_35270</name>
</gene>
<evidence type="ECO:0000256" key="1">
    <source>
        <dbReference type="SAM" id="Phobius"/>
    </source>
</evidence>
<dbReference type="GO" id="GO:0004722">
    <property type="term" value="F:protein serine/threonine phosphatase activity"/>
    <property type="evidence" value="ECO:0007669"/>
    <property type="project" value="InterPro"/>
</dbReference>
<dbReference type="InterPro" id="IPR036457">
    <property type="entry name" value="PPM-type-like_dom_sf"/>
</dbReference>
<keyword evidence="3" id="KW-0378">Hydrolase</keyword>
<dbReference type="PANTHER" id="PTHR47992">
    <property type="entry name" value="PROTEIN PHOSPHATASE"/>
    <property type="match status" value="1"/>
</dbReference>
<dbReference type="SMART" id="SM00332">
    <property type="entry name" value="PP2Cc"/>
    <property type="match status" value="1"/>
</dbReference>
<evidence type="ECO:0000313" key="4">
    <source>
        <dbReference type="Proteomes" id="UP000315724"/>
    </source>
</evidence>
<feature type="transmembrane region" description="Helical" evidence="1">
    <location>
        <begin position="302"/>
        <end position="321"/>
    </location>
</feature>
<keyword evidence="1" id="KW-1133">Transmembrane helix</keyword>
<evidence type="ECO:0000259" key="2">
    <source>
        <dbReference type="PROSITE" id="PS51746"/>
    </source>
</evidence>
<dbReference type="SMART" id="SM00331">
    <property type="entry name" value="PP2C_SIG"/>
    <property type="match status" value="1"/>
</dbReference>
<reference evidence="3 4" key="1">
    <citation type="submission" date="2019-02" db="EMBL/GenBank/DDBJ databases">
        <title>Deep-cultivation of Planctomycetes and their phenomic and genomic characterization uncovers novel biology.</title>
        <authorList>
            <person name="Wiegand S."/>
            <person name="Jogler M."/>
            <person name="Boedeker C."/>
            <person name="Pinto D."/>
            <person name="Vollmers J."/>
            <person name="Rivas-Marin E."/>
            <person name="Kohn T."/>
            <person name="Peeters S.H."/>
            <person name="Heuer A."/>
            <person name="Rast P."/>
            <person name="Oberbeckmann S."/>
            <person name="Bunk B."/>
            <person name="Jeske O."/>
            <person name="Meyerdierks A."/>
            <person name="Storesund J.E."/>
            <person name="Kallscheuer N."/>
            <person name="Luecker S."/>
            <person name="Lage O.M."/>
            <person name="Pohl T."/>
            <person name="Merkel B.J."/>
            <person name="Hornburger P."/>
            <person name="Mueller R.-W."/>
            <person name="Bruemmer F."/>
            <person name="Labrenz M."/>
            <person name="Spormann A.M."/>
            <person name="Op den Camp H."/>
            <person name="Overmann J."/>
            <person name="Amann R."/>
            <person name="Jetten M.S.M."/>
            <person name="Mascher T."/>
            <person name="Medema M.H."/>
            <person name="Devos D.P."/>
            <person name="Kaster A.-K."/>
            <person name="Ovreas L."/>
            <person name="Rohde M."/>
            <person name="Galperin M.Y."/>
            <person name="Jogler C."/>
        </authorList>
    </citation>
    <scope>NUCLEOTIDE SEQUENCE [LARGE SCALE GENOMIC DNA]</scope>
    <source>
        <strain evidence="3 4">Mal48</strain>
    </source>
</reference>
<dbReference type="Proteomes" id="UP000315724">
    <property type="component" value="Chromosome"/>
</dbReference>